<dbReference type="Proteomes" id="UP001153269">
    <property type="component" value="Unassembled WGS sequence"/>
</dbReference>
<evidence type="ECO:0000313" key="4">
    <source>
        <dbReference type="Proteomes" id="UP001153269"/>
    </source>
</evidence>
<gene>
    <name evidence="3" type="ORF">PLEPLA_LOCUS38784</name>
</gene>
<protein>
    <submittedName>
        <fullName evidence="3">Uncharacterized protein</fullName>
    </submittedName>
</protein>
<reference evidence="3" key="1">
    <citation type="submission" date="2020-03" db="EMBL/GenBank/DDBJ databases">
        <authorList>
            <person name="Weist P."/>
        </authorList>
    </citation>
    <scope>NUCLEOTIDE SEQUENCE</scope>
</reference>
<name>A0A9N7VML3_PLEPL</name>
<sequence>MKSLHSCFGPKVDNIDNRLSDVANSIVAIEGKLSDVERDVAANATHIGEAETRVATTEDKLQHTQEALASATKRIAYLESKTEDLENRGRRKNLRIFGLRERAEGNRQRCQSGEGGTARSWTGLRQKNRRSGRALACHTNTTPASGDTLALGRSARP</sequence>
<evidence type="ECO:0000256" key="2">
    <source>
        <dbReference type="SAM" id="MobiDB-lite"/>
    </source>
</evidence>
<dbReference type="AlphaFoldDB" id="A0A9N7VML3"/>
<dbReference type="Gene3D" id="1.20.5.340">
    <property type="match status" value="1"/>
</dbReference>
<feature type="region of interest" description="Disordered" evidence="2">
    <location>
        <begin position="106"/>
        <end position="157"/>
    </location>
</feature>
<dbReference type="SUPFAM" id="SSF57997">
    <property type="entry name" value="Tropomyosin"/>
    <property type="match status" value="1"/>
</dbReference>
<proteinExistence type="predicted"/>
<keyword evidence="1" id="KW-0175">Coiled coil</keyword>
<dbReference type="InterPro" id="IPR004244">
    <property type="entry name" value="Transposase_22"/>
</dbReference>
<evidence type="ECO:0000256" key="1">
    <source>
        <dbReference type="SAM" id="Coils"/>
    </source>
</evidence>
<dbReference type="PANTHER" id="PTHR11505">
    <property type="entry name" value="L1 TRANSPOSABLE ELEMENT-RELATED"/>
    <property type="match status" value="1"/>
</dbReference>
<keyword evidence="4" id="KW-1185">Reference proteome</keyword>
<evidence type="ECO:0000313" key="3">
    <source>
        <dbReference type="EMBL" id="CAB1451091.1"/>
    </source>
</evidence>
<dbReference type="EMBL" id="CADEAL010004076">
    <property type="protein sequence ID" value="CAB1451091.1"/>
    <property type="molecule type" value="Genomic_DNA"/>
</dbReference>
<organism evidence="3 4">
    <name type="scientific">Pleuronectes platessa</name>
    <name type="common">European plaice</name>
    <dbReference type="NCBI Taxonomy" id="8262"/>
    <lineage>
        <taxon>Eukaryota</taxon>
        <taxon>Metazoa</taxon>
        <taxon>Chordata</taxon>
        <taxon>Craniata</taxon>
        <taxon>Vertebrata</taxon>
        <taxon>Euteleostomi</taxon>
        <taxon>Actinopterygii</taxon>
        <taxon>Neopterygii</taxon>
        <taxon>Teleostei</taxon>
        <taxon>Neoteleostei</taxon>
        <taxon>Acanthomorphata</taxon>
        <taxon>Carangaria</taxon>
        <taxon>Pleuronectiformes</taxon>
        <taxon>Pleuronectoidei</taxon>
        <taxon>Pleuronectidae</taxon>
        <taxon>Pleuronectes</taxon>
    </lineage>
</organism>
<comment type="caution">
    <text evidence="3">The sequence shown here is derived from an EMBL/GenBank/DDBJ whole genome shotgun (WGS) entry which is preliminary data.</text>
</comment>
<feature type="coiled-coil region" evidence="1">
    <location>
        <begin position="47"/>
        <end position="88"/>
    </location>
</feature>
<accession>A0A9N7VML3</accession>